<keyword evidence="1" id="KW-1133">Transmembrane helix</keyword>
<reference evidence="2 3" key="1">
    <citation type="journal article" date="2016" name="Nat. Commun.">
        <title>Thousands of microbial genomes shed light on interconnected biogeochemical processes in an aquifer system.</title>
        <authorList>
            <person name="Anantharaman K."/>
            <person name="Brown C.T."/>
            <person name="Hug L.A."/>
            <person name="Sharon I."/>
            <person name="Castelle C.J."/>
            <person name="Probst A.J."/>
            <person name="Thomas B.C."/>
            <person name="Singh A."/>
            <person name="Wilkins M.J."/>
            <person name="Karaoz U."/>
            <person name="Brodie E.L."/>
            <person name="Williams K.H."/>
            <person name="Hubbard S.S."/>
            <person name="Banfield J.F."/>
        </authorList>
    </citation>
    <scope>NUCLEOTIDE SEQUENCE [LARGE SCALE GENOMIC DNA]</scope>
</reference>
<proteinExistence type="predicted"/>
<feature type="transmembrane region" description="Helical" evidence="1">
    <location>
        <begin position="143"/>
        <end position="165"/>
    </location>
</feature>
<keyword evidence="1" id="KW-0812">Transmembrane</keyword>
<dbReference type="PANTHER" id="PTHR36833:SF2">
    <property type="entry name" value="SLR0610 PROTEIN"/>
    <property type="match status" value="1"/>
</dbReference>
<evidence type="ECO:0000313" key="3">
    <source>
        <dbReference type="Proteomes" id="UP000179270"/>
    </source>
</evidence>
<feature type="transmembrane region" description="Helical" evidence="1">
    <location>
        <begin position="200"/>
        <end position="221"/>
    </location>
</feature>
<feature type="transmembrane region" description="Helical" evidence="1">
    <location>
        <begin position="227"/>
        <end position="246"/>
    </location>
</feature>
<organism evidence="2 3">
    <name type="scientific">Candidatus Roizmanbacteria bacterium RIFCSPLOWO2_01_FULL_35_13</name>
    <dbReference type="NCBI Taxonomy" id="1802055"/>
    <lineage>
        <taxon>Bacteria</taxon>
        <taxon>Candidatus Roizmaniibacteriota</taxon>
    </lineage>
</organism>
<dbReference type="InterPro" id="IPR010390">
    <property type="entry name" value="ABC-2_transporter-like"/>
</dbReference>
<feature type="transmembrane region" description="Helical" evidence="1">
    <location>
        <begin position="20"/>
        <end position="49"/>
    </location>
</feature>
<dbReference type="STRING" id="1802055.A3A74_03170"/>
<dbReference type="AlphaFoldDB" id="A0A1F7IHV3"/>
<feature type="transmembrane region" description="Helical" evidence="1">
    <location>
        <begin position="113"/>
        <end position="136"/>
    </location>
</feature>
<dbReference type="PANTHER" id="PTHR36833">
    <property type="entry name" value="SLR0610 PROTEIN-RELATED"/>
    <property type="match status" value="1"/>
</dbReference>
<evidence type="ECO:0000313" key="2">
    <source>
        <dbReference type="EMBL" id="OGK42925.1"/>
    </source>
</evidence>
<accession>A0A1F7IHV3</accession>
<name>A0A1F7IHV3_9BACT</name>
<comment type="caution">
    <text evidence="2">The sequence shown here is derived from an EMBL/GenBank/DDBJ whole genome shotgun (WGS) entry which is preliminary data.</text>
</comment>
<evidence type="ECO:0008006" key="4">
    <source>
        <dbReference type="Google" id="ProtNLM"/>
    </source>
</evidence>
<dbReference type="Proteomes" id="UP000179270">
    <property type="component" value="Unassembled WGS sequence"/>
</dbReference>
<sequence>MKHYFKVYKTLLKLNLSELFAYRAGFVNSIISSSLWGGFQIVWVTLLIARIDSFYGWTKDELILITVNYVFIIMGIFHLVFSRNFDRFSRIIDKAELDLILVKPLDSQFLLSFWYFNYASLFRLIIGVPIVIYLIIKIGISISLINVISYLVLIVFSIILMYSVWLSFSTLMIWFPRLSNITALLYNINGISRFPPDMIYELKSFILFFLVPFTLLSAIPTKALVKNIFSGDTGLLIFLSVFLFYISKKFWKFALRYYTSASS</sequence>
<keyword evidence="1" id="KW-0472">Membrane</keyword>
<gene>
    <name evidence="2" type="ORF">A3A74_03170</name>
</gene>
<evidence type="ECO:0000256" key="1">
    <source>
        <dbReference type="SAM" id="Phobius"/>
    </source>
</evidence>
<dbReference type="EMBL" id="MGAF01000002">
    <property type="protein sequence ID" value="OGK42925.1"/>
    <property type="molecule type" value="Genomic_DNA"/>
</dbReference>
<dbReference type="Pfam" id="PF06182">
    <property type="entry name" value="ABC2_membrane_6"/>
    <property type="match status" value="1"/>
</dbReference>
<feature type="transmembrane region" description="Helical" evidence="1">
    <location>
        <begin position="61"/>
        <end position="81"/>
    </location>
</feature>
<protein>
    <recommendedName>
        <fullName evidence="4">ABC transporter permease</fullName>
    </recommendedName>
</protein>